<sequence length="470" mass="49048">MPSKPASSQVIALLVAGAYFMEMLDGTVVVSALPQMADSFGVHPVDLNIGVSAYILTLAVLIPASGWVSEKYGPRAVFGSAIVVFTLASILCGLSADLWTFTAARVLQGVGGAMMVPVGRLIVLRNTAKTDLMRAIATITWPGLAAPVLGPPVGGFLATYASWHWIFFLNVPLGIVGFVLTLRLIPKGSGDGAKPFDVPGFMLTGAACFGVMYGLDLVSRQDSSLPLAGLALAASLALGIAAVRHARRSAHPLVDFWAMRIRSFAVTVWGGSLFRVAIGTVPFLLPLMFQLGFGLDAFQAGLLVLAVFAGNIVMKPFTSAVLRRVSFRGVLLGNGLLNAAVIFGCALLTPATPTPVICALLFVSGLTRSMQFTALNTIAFADVPEARMNGANTLFNVAQQMSMGLGIGVGAVALRMAEVFNPGTAAAVPLVDFHIAFVAVGFIALFAVADVVGLEADAGDEIRLRRAAGR</sequence>
<feature type="transmembrane region" description="Helical" evidence="7">
    <location>
        <begin position="264"/>
        <end position="285"/>
    </location>
</feature>
<evidence type="ECO:0000256" key="2">
    <source>
        <dbReference type="ARBA" id="ARBA00022448"/>
    </source>
</evidence>
<dbReference type="Gene3D" id="1.20.1250.20">
    <property type="entry name" value="MFS general substrate transporter like domains"/>
    <property type="match status" value="1"/>
</dbReference>
<reference evidence="9 10" key="1">
    <citation type="submission" date="2023-07" db="EMBL/GenBank/DDBJ databases">
        <title>Genomic Encyclopedia of Type Strains, Phase IV (KMG-IV): sequencing the most valuable type-strain genomes for metagenomic binning, comparative biology and taxonomic classification.</title>
        <authorList>
            <person name="Goeker M."/>
        </authorList>
    </citation>
    <scope>NUCLEOTIDE SEQUENCE [LARGE SCALE GENOMIC DNA]</scope>
    <source>
        <strain evidence="9 10">DSM 5896</strain>
    </source>
</reference>
<keyword evidence="3" id="KW-1003">Cell membrane</keyword>
<keyword evidence="5 7" id="KW-1133">Transmembrane helix</keyword>
<feature type="transmembrane region" description="Helical" evidence="7">
    <location>
        <begin position="76"/>
        <end position="96"/>
    </location>
</feature>
<evidence type="ECO:0000256" key="3">
    <source>
        <dbReference type="ARBA" id="ARBA00022475"/>
    </source>
</evidence>
<keyword evidence="2" id="KW-0813">Transport</keyword>
<comment type="subcellular location">
    <subcellularLocation>
        <location evidence="1">Cell membrane</location>
        <topology evidence="1">Multi-pass membrane protein</topology>
    </subcellularLocation>
</comment>
<feature type="transmembrane region" description="Helical" evidence="7">
    <location>
        <begin position="196"/>
        <end position="215"/>
    </location>
</feature>
<dbReference type="InterPro" id="IPR011701">
    <property type="entry name" value="MFS"/>
</dbReference>
<evidence type="ECO:0000256" key="5">
    <source>
        <dbReference type="ARBA" id="ARBA00022989"/>
    </source>
</evidence>
<keyword evidence="10" id="KW-1185">Reference proteome</keyword>
<keyword evidence="6 7" id="KW-0472">Membrane</keyword>
<evidence type="ECO:0000256" key="6">
    <source>
        <dbReference type="ARBA" id="ARBA00023136"/>
    </source>
</evidence>
<feature type="transmembrane region" description="Helical" evidence="7">
    <location>
        <begin position="329"/>
        <end position="351"/>
    </location>
</feature>
<name>A0ABU0FP43_9HYPH</name>
<dbReference type="Proteomes" id="UP001237448">
    <property type="component" value="Unassembled WGS sequence"/>
</dbReference>
<keyword evidence="4 7" id="KW-0812">Transmembrane</keyword>
<gene>
    <name evidence="9" type="ORF">J3R73_006172</name>
</gene>
<protein>
    <submittedName>
        <fullName evidence="9">EmrB/QacA subfamily drug resistance transporter</fullName>
    </submittedName>
</protein>
<evidence type="ECO:0000313" key="10">
    <source>
        <dbReference type="Proteomes" id="UP001237448"/>
    </source>
</evidence>
<dbReference type="Gene3D" id="1.20.1720.10">
    <property type="entry name" value="Multidrug resistance protein D"/>
    <property type="match status" value="1"/>
</dbReference>
<feature type="domain" description="Major facilitator superfamily (MFS) profile" evidence="8">
    <location>
        <begin position="11"/>
        <end position="459"/>
    </location>
</feature>
<evidence type="ECO:0000259" key="8">
    <source>
        <dbReference type="PROSITE" id="PS50850"/>
    </source>
</evidence>
<feature type="transmembrane region" description="Helical" evidence="7">
    <location>
        <begin position="135"/>
        <end position="157"/>
    </location>
</feature>
<feature type="transmembrane region" description="Helical" evidence="7">
    <location>
        <begin position="102"/>
        <end position="123"/>
    </location>
</feature>
<feature type="transmembrane region" description="Helical" evidence="7">
    <location>
        <begin position="227"/>
        <end position="243"/>
    </location>
</feature>
<feature type="transmembrane region" description="Helical" evidence="7">
    <location>
        <begin position="434"/>
        <end position="456"/>
    </location>
</feature>
<feature type="transmembrane region" description="Helical" evidence="7">
    <location>
        <begin position="163"/>
        <end position="184"/>
    </location>
</feature>
<accession>A0ABU0FP43</accession>
<dbReference type="RefSeq" id="WP_307436570.1">
    <property type="nucleotide sequence ID" value="NZ_JAUSVK010000001.1"/>
</dbReference>
<organism evidence="9 10">
    <name type="scientific">Labrys monachus</name>
    <dbReference type="NCBI Taxonomy" id="217067"/>
    <lineage>
        <taxon>Bacteria</taxon>
        <taxon>Pseudomonadati</taxon>
        <taxon>Pseudomonadota</taxon>
        <taxon>Alphaproteobacteria</taxon>
        <taxon>Hyphomicrobiales</taxon>
        <taxon>Xanthobacteraceae</taxon>
        <taxon>Labrys</taxon>
    </lineage>
</organism>
<evidence type="ECO:0000256" key="4">
    <source>
        <dbReference type="ARBA" id="ARBA00022692"/>
    </source>
</evidence>
<feature type="transmembrane region" description="Helical" evidence="7">
    <location>
        <begin position="48"/>
        <end position="69"/>
    </location>
</feature>
<evidence type="ECO:0000313" key="9">
    <source>
        <dbReference type="EMBL" id="MDQ0396380.1"/>
    </source>
</evidence>
<evidence type="ECO:0000256" key="7">
    <source>
        <dbReference type="SAM" id="Phobius"/>
    </source>
</evidence>
<dbReference type="PANTHER" id="PTHR42718:SF46">
    <property type="entry name" value="BLR6921 PROTEIN"/>
    <property type="match status" value="1"/>
</dbReference>
<dbReference type="PROSITE" id="PS50850">
    <property type="entry name" value="MFS"/>
    <property type="match status" value="1"/>
</dbReference>
<dbReference type="EMBL" id="JAUSVK010000001">
    <property type="protein sequence ID" value="MDQ0396380.1"/>
    <property type="molecule type" value="Genomic_DNA"/>
</dbReference>
<feature type="transmembrane region" description="Helical" evidence="7">
    <location>
        <begin position="393"/>
        <end position="414"/>
    </location>
</feature>
<dbReference type="PANTHER" id="PTHR42718">
    <property type="entry name" value="MAJOR FACILITATOR SUPERFAMILY MULTIDRUG TRANSPORTER MFSC"/>
    <property type="match status" value="1"/>
</dbReference>
<evidence type="ECO:0000256" key="1">
    <source>
        <dbReference type="ARBA" id="ARBA00004651"/>
    </source>
</evidence>
<dbReference type="InterPro" id="IPR020846">
    <property type="entry name" value="MFS_dom"/>
</dbReference>
<dbReference type="SUPFAM" id="SSF103473">
    <property type="entry name" value="MFS general substrate transporter"/>
    <property type="match status" value="1"/>
</dbReference>
<feature type="transmembrane region" description="Helical" evidence="7">
    <location>
        <begin position="297"/>
        <end position="317"/>
    </location>
</feature>
<proteinExistence type="predicted"/>
<dbReference type="InterPro" id="IPR036259">
    <property type="entry name" value="MFS_trans_sf"/>
</dbReference>
<comment type="caution">
    <text evidence="9">The sequence shown here is derived from an EMBL/GenBank/DDBJ whole genome shotgun (WGS) entry which is preliminary data.</text>
</comment>
<dbReference type="Pfam" id="PF07690">
    <property type="entry name" value="MFS_1"/>
    <property type="match status" value="1"/>
</dbReference>